<dbReference type="Proteomes" id="UP001195422">
    <property type="component" value="Unassembled WGS sequence"/>
</dbReference>
<keyword evidence="2" id="KW-0732">Signal</keyword>
<organism evidence="3 4">
    <name type="scientific">Glutamicibacter protophormiae</name>
    <name type="common">Brevibacterium protophormiae</name>
    <dbReference type="NCBI Taxonomy" id="37930"/>
    <lineage>
        <taxon>Bacteria</taxon>
        <taxon>Bacillati</taxon>
        <taxon>Actinomycetota</taxon>
        <taxon>Actinomycetes</taxon>
        <taxon>Micrococcales</taxon>
        <taxon>Micrococcaceae</taxon>
        <taxon>Glutamicibacter</taxon>
    </lineage>
</organism>
<evidence type="ECO:0000313" key="4">
    <source>
        <dbReference type="Proteomes" id="UP001195422"/>
    </source>
</evidence>
<feature type="signal peptide" evidence="2">
    <location>
        <begin position="1"/>
        <end position="29"/>
    </location>
</feature>
<gene>
    <name evidence="3" type="ORF">JOF39_001264</name>
</gene>
<evidence type="ECO:0008006" key="5">
    <source>
        <dbReference type="Google" id="ProtNLM"/>
    </source>
</evidence>
<accession>A0ABS4XNW1</accession>
<feature type="region of interest" description="Disordered" evidence="1">
    <location>
        <begin position="21"/>
        <end position="76"/>
    </location>
</feature>
<proteinExistence type="predicted"/>
<protein>
    <recommendedName>
        <fullName evidence="5">Lipoprotein</fullName>
    </recommendedName>
</protein>
<dbReference type="PROSITE" id="PS51257">
    <property type="entry name" value="PROKAR_LIPOPROTEIN"/>
    <property type="match status" value="1"/>
</dbReference>
<evidence type="ECO:0000256" key="2">
    <source>
        <dbReference type="SAM" id="SignalP"/>
    </source>
</evidence>
<keyword evidence="4" id="KW-1185">Reference proteome</keyword>
<dbReference type="EMBL" id="JAGIOJ010000001">
    <property type="protein sequence ID" value="MBP2398183.1"/>
    <property type="molecule type" value="Genomic_DNA"/>
</dbReference>
<feature type="chain" id="PRO_5046662635" description="Lipoprotein" evidence="2">
    <location>
        <begin position="30"/>
        <end position="259"/>
    </location>
</feature>
<reference evidence="3 4" key="1">
    <citation type="submission" date="2021-03" db="EMBL/GenBank/DDBJ databases">
        <title>Sequencing the genomes of 1000 actinobacteria strains.</title>
        <authorList>
            <person name="Klenk H.-P."/>
        </authorList>
    </citation>
    <scope>NUCLEOTIDE SEQUENCE [LARGE SCALE GENOMIC DNA]</scope>
    <source>
        <strain evidence="3 4">DSM 20168</strain>
    </source>
</reference>
<dbReference type="RefSeq" id="WP_188949610.1">
    <property type="nucleotide sequence ID" value="NZ_BMPH01000016.1"/>
</dbReference>
<name>A0ABS4XNW1_GLUPR</name>
<evidence type="ECO:0000256" key="1">
    <source>
        <dbReference type="SAM" id="MobiDB-lite"/>
    </source>
</evidence>
<feature type="compositionally biased region" description="Low complexity" evidence="1">
    <location>
        <begin position="32"/>
        <end position="68"/>
    </location>
</feature>
<sequence length="259" mass="27918">MKTQPRLLALIPLVALLAACTSGSPDAPAGDSPTASETPTAASSTPAASTTASATATRPSPSPSATETGTEDVDTSDWKTFTAHGISFKYPGNWTIRMDDSDYDPAPDPDNPYQDWDIVTEKGHSIATFEANSAKDTDGDRATYKRTTLDTEKVPATLHTPAVFVAERFVQSEPGDDSKDEKFVMFLSTKDRAEDRGTDPALSYFMPVADLYSIFESDGDLPEALGIDDDHVTMEAAQQIMKSQEYRTLKAMMLSVSAK</sequence>
<comment type="caution">
    <text evidence="3">The sequence shown here is derived from an EMBL/GenBank/DDBJ whole genome shotgun (WGS) entry which is preliminary data.</text>
</comment>
<evidence type="ECO:0000313" key="3">
    <source>
        <dbReference type="EMBL" id="MBP2398183.1"/>
    </source>
</evidence>